<dbReference type="PATRIC" id="fig|1227493.4.peg.1590"/>
<evidence type="ECO:0000313" key="2">
    <source>
        <dbReference type="Proteomes" id="UP000011519"/>
    </source>
</evidence>
<dbReference type="Proteomes" id="UP000011519">
    <property type="component" value="Unassembled WGS sequence"/>
</dbReference>
<keyword evidence="2" id="KW-1185">Reference proteome</keyword>
<reference evidence="1 2" key="1">
    <citation type="journal article" date="2014" name="PLoS Genet.">
        <title>Phylogenetically driven sequencing of extremely halophilic archaea reveals strategies for static and dynamic osmo-response.</title>
        <authorList>
            <person name="Becker E.A."/>
            <person name="Seitzer P.M."/>
            <person name="Tritt A."/>
            <person name="Larsen D."/>
            <person name="Krusor M."/>
            <person name="Yao A.I."/>
            <person name="Wu D."/>
            <person name="Madern D."/>
            <person name="Eisen J.A."/>
            <person name="Darling A.E."/>
            <person name="Facciotti M.T."/>
        </authorList>
    </citation>
    <scope>NUCLEOTIDE SEQUENCE [LARGE SCALE GENOMIC DNA]</scope>
    <source>
        <strain evidence="1 2">JCM 10989</strain>
    </source>
</reference>
<organism evidence="1 2">
    <name type="scientific">Natrialba hulunbeirensis JCM 10989</name>
    <dbReference type="NCBI Taxonomy" id="1227493"/>
    <lineage>
        <taxon>Archaea</taxon>
        <taxon>Methanobacteriati</taxon>
        <taxon>Methanobacteriota</taxon>
        <taxon>Stenosarchaea group</taxon>
        <taxon>Halobacteria</taxon>
        <taxon>Halobacteriales</taxon>
        <taxon>Natrialbaceae</taxon>
        <taxon>Natrialba</taxon>
    </lineage>
</organism>
<comment type="caution">
    <text evidence="1">The sequence shown here is derived from an EMBL/GenBank/DDBJ whole genome shotgun (WGS) entry which is preliminary data.</text>
</comment>
<dbReference type="EMBL" id="AOIM01000020">
    <property type="protein sequence ID" value="ELY92385.1"/>
    <property type="molecule type" value="Genomic_DNA"/>
</dbReference>
<dbReference type="Pfam" id="PF25858">
    <property type="entry name" value="DUF7958"/>
    <property type="match status" value="1"/>
</dbReference>
<proteinExistence type="predicted"/>
<protein>
    <submittedName>
        <fullName evidence="1">Uncharacterized protein</fullName>
    </submittedName>
</protein>
<dbReference type="InterPro" id="IPR058264">
    <property type="entry name" value="DUF7958"/>
</dbReference>
<name>M0A0V8_9EURY</name>
<dbReference type="STRING" id="1227493.C483_08018"/>
<gene>
    <name evidence="1" type="ORF">C483_08018</name>
</gene>
<sequence>MIMEGKIIDEEKEWIGVEVLDNNSVEHKIAVEFDGEIRGHGQSGYPDKATKRTNKGNEYVEQARRFAQYYVYCERGYDTMQPRRIHPERLNAVRVAIAEFTESEFEQHFGDLYRQLRSYDDASADRAVEIPSAASSPDSVLYRKNIYLGLDQFETEFSEEAESIAAQHGLDLSPDRLDTISLEGGDTVDLDGWTAASRELGELADAADGDLSDGLQIAGVSSLHMAYLDDRGEEHVTDATEPFDREPDARIELPVMDTGSLEEFQKYVNHNLACQVRDCFIRMGLEPPEPFRILGYGDFEAAEQYKRLEMYPNYVDPAEERAFC</sequence>
<evidence type="ECO:0000313" key="1">
    <source>
        <dbReference type="EMBL" id="ELY92385.1"/>
    </source>
</evidence>
<dbReference type="AlphaFoldDB" id="M0A0V8"/>
<accession>M0A0V8</accession>